<evidence type="ECO:0000256" key="2">
    <source>
        <dbReference type="SAM" id="SignalP"/>
    </source>
</evidence>
<proteinExistence type="predicted"/>
<feature type="region of interest" description="Disordered" evidence="1">
    <location>
        <begin position="35"/>
        <end position="62"/>
    </location>
</feature>
<reference evidence="4" key="1">
    <citation type="journal article" date="2019" name="Int. J. Syst. Evol. Microbiol.">
        <title>The Global Catalogue of Microorganisms (GCM) 10K type strain sequencing project: providing services to taxonomists for standard genome sequencing and annotation.</title>
        <authorList>
            <consortium name="The Broad Institute Genomics Platform"/>
            <consortium name="The Broad Institute Genome Sequencing Center for Infectious Disease"/>
            <person name="Wu L."/>
            <person name="Ma J."/>
        </authorList>
    </citation>
    <scope>NUCLEOTIDE SEQUENCE [LARGE SCALE GENOMIC DNA]</scope>
    <source>
        <strain evidence="4">JCM 16259</strain>
    </source>
</reference>
<comment type="caution">
    <text evidence="3">The sequence shown here is derived from an EMBL/GenBank/DDBJ whole genome shotgun (WGS) entry which is preliminary data.</text>
</comment>
<evidence type="ECO:0000313" key="4">
    <source>
        <dbReference type="Proteomes" id="UP001500730"/>
    </source>
</evidence>
<evidence type="ECO:0000256" key="1">
    <source>
        <dbReference type="SAM" id="MobiDB-lite"/>
    </source>
</evidence>
<dbReference type="EMBL" id="BAAARE010000020">
    <property type="protein sequence ID" value="GAA2496449.1"/>
    <property type="molecule type" value="Genomic_DNA"/>
</dbReference>
<evidence type="ECO:0000313" key="3">
    <source>
        <dbReference type="EMBL" id="GAA2496449.1"/>
    </source>
</evidence>
<protein>
    <submittedName>
        <fullName evidence="3">Uncharacterized protein</fullName>
    </submittedName>
</protein>
<accession>A0ABP5ZHF7</accession>
<keyword evidence="2" id="KW-0732">Signal</keyword>
<feature type="chain" id="PRO_5046534586" evidence="2">
    <location>
        <begin position="20"/>
        <end position="211"/>
    </location>
</feature>
<organism evidence="3 4">
    <name type="scientific">Terrabacter carboxydivorans</name>
    <dbReference type="NCBI Taxonomy" id="619730"/>
    <lineage>
        <taxon>Bacteria</taxon>
        <taxon>Bacillati</taxon>
        <taxon>Actinomycetota</taxon>
        <taxon>Actinomycetes</taxon>
        <taxon>Micrococcales</taxon>
        <taxon>Intrasporangiaceae</taxon>
        <taxon>Terrabacter</taxon>
    </lineage>
</organism>
<feature type="signal peptide" evidence="2">
    <location>
        <begin position="1"/>
        <end position="19"/>
    </location>
</feature>
<feature type="compositionally biased region" description="Pro residues" evidence="1">
    <location>
        <begin position="40"/>
        <end position="53"/>
    </location>
</feature>
<dbReference type="PROSITE" id="PS51257">
    <property type="entry name" value="PROKAR_LIPOPROTEIN"/>
    <property type="match status" value="1"/>
</dbReference>
<sequence length="211" mass="20980">MPCRAVVVLAAVAVASLLASCGATDIPAPRRTVTVTVDPPSAPASPAAPPATTPPATTTTTPAVPTALAAGKQRGAPKSFDEAEGRIDKAAPAPSVGAAFRSPTGNIVCHRTGASAVACEVQQGRIPPPLPSICPPGGATDIGRIELAVGGARPVCNTDSIRAGSEPALGYGSRTQPSGTTACLSESTGVTCIELTGRHGFFLARGTFVTF</sequence>
<dbReference type="Proteomes" id="UP001500730">
    <property type="component" value="Unassembled WGS sequence"/>
</dbReference>
<name>A0ABP5ZHF7_9MICO</name>
<keyword evidence="4" id="KW-1185">Reference proteome</keyword>
<gene>
    <name evidence="3" type="ORF">GCM10009858_38310</name>
</gene>